<dbReference type="GO" id="GO:0006904">
    <property type="term" value="P:vesicle docking involved in exocytosis"/>
    <property type="evidence" value="ECO:0007669"/>
    <property type="project" value="TreeGrafter"/>
</dbReference>
<feature type="compositionally biased region" description="Polar residues" evidence="10">
    <location>
        <begin position="8"/>
        <end position="28"/>
    </location>
</feature>
<evidence type="ECO:0000313" key="13">
    <source>
        <dbReference type="EMBL" id="KAJ8042892.1"/>
    </source>
</evidence>
<dbReference type="PROSITE" id="PS50236">
    <property type="entry name" value="CHCR"/>
    <property type="match status" value="1"/>
</dbReference>
<evidence type="ECO:0000256" key="5">
    <source>
        <dbReference type="ARBA" id="ARBA00022771"/>
    </source>
</evidence>
<evidence type="ECO:0000256" key="8">
    <source>
        <dbReference type="PROSITE-ProRule" id="PRU01006"/>
    </source>
</evidence>
<organism evidence="13 14">
    <name type="scientific">Holothuria leucospilota</name>
    <name type="common">Black long sea cucumber</name>
    <name type="synonym">Mertensiothuria leucospilota</name>
    <dbReference type="NCBI Taxonomy" id="206669"/>
    <lineage>
        <taxon>Eukaryota</taxon>
        <taxon>Metazoa</taxon>
        <taxon>Echinodermata</taxon>
        <taxon>Eleutherozoa</taxon>
        <taxon>Echinozoa</taxon>
        <taxon>Holothuroidea</taxon>
        <taxon>Aspidochirotacea</taxon>
        <taxon>Aspidochirotida</taxon>
        <taxon>Holothuriidae</taxon>
        <taxon>Holothuria</taxon>
    </lineage>
</organism>
<dbReference type="Proteomes" id="UP001152320">
    <property type="component" value="Chromosome 4"/>
</dbReference>
<keyword evidence="6" id="KW-0862">Zinc</keyword>
<gene>
    <name evidence="13" type="ORF">HOLleu_09771</name>
</gene>
<sequence>MASSLFEQYNEATARSGSPFTSGTQGTATRPAPITSGYVTATIEEDIKIFTRQKINFTPPRAITHMVASNNMLMIAMADKTLLRINRDQPDQRNEIRFSDEKIHRMFLDPSGQHLIVSTEGQDVLYVGKKSRKARHLAKMKGHLIESVGWNKMNRNETTTTEILLGTSRGCIFETLIQAGDEGRFFQQNPEQYWKMVYNLGKESTVPVTGLHVERLSGSSQTEKRTFFVMATTPERMYQFIGTVSSTEPPVFLQVFQKYENTIPTGFLELPGNMGYSQLQVYTPKQKATPQSFAWMSGPGVYIGNFDFQELTRDNLTKDSHLLIYPMDKEGGGQKKPISMILTEFHVLLLYSDRVQVICTLNETPIDEDLYQAKFGRLLGMCRDDIKGTIWTYSDQAVFMYKVTREARDVWKIYLGKGEFNLALTFCQDNQAQRDEVLRKQAQHFFDQGQFDKSALYFASTEMSFEEVTLKFIEADQKEALRIFLQKKMANLPQEDKTQMTMLVIWLIELFLNQLGTLRNQPSSREKYESVHDGFQKFIAQKRVMECLKNNVDTVYDLIASHGDVTDMVYFAMLMKDFERVISHHIQGEDYHSALDVLKQTSKKELFYKFSPVLMQHIPKELVSAWIMQDRALDPKKLIPALVQYKHEDYGGQTHEGIRYLEFCVTKLRKEEQAIHNYLVSLYAQHANDQLMKYLLQEGEDASRVHYDLKYALRLCSEHKLKRACVHIYTTMELYEEAVDLALQVDVDLAKRCAEKPDEDDEGMKKKLWLQIAKHVVKEQSDIQKAMEILQECTLLKIEDVLPFFPDFVTIDHFKDAICSSLQNYNQHIHNLKNDMDEASESAEAIRGDIHNMRNKYAVVTGQHKCAKCDSLLLSRAFYLYPCGHKFHTDCLISEVTIHLSVAQRTRLSELEHQISILQASSKGAHTARKGEDLTANRDELENLQNEIDDIVAAECVYCGDVMIRSVDKPFIDPDQLEIKNKSWE</sequence>
<evidence type="ECO:0000259" key="11">
    <source>
        <dbReference type="Pfam" id="PF05131"/>
    </source>
</evidence>
<evidence type="ECO:0000256" key="4">
    <source>
        <dbReference type="ARBA" id="ARBA00022723"/>
    </source>
</evidence>
<dbReference type="InterPro" id="IPR007810">
    <property type="entry name" value="Pep3/Vps18_beta-prop"/>
</dbReference>
<proteinExistence type="inferred from homology"/>
<feature type="repeat" description="CHCR" evidence="8">
    <location>
        <begin position="630"/>
        <end position="785"/>
    </location>
</feature>
<keyword evidence="7" id="KW-0472">Membrane</keyword>
<evidence type="ECO:0000256" key="1">
    <source>
        <dbReference type="ARBA" id="ARBA00004492"/>
    </source>
</evidence>
<feature type="region of interest" description="Disordered" evidence="10">
    <location>
        <begin position="8"/>
        <end position="33"/>
    </location>
</feature>
<dbReference type="OrthoDB" id="1845386at2759"/>
<name>A0A9Q1CDA4_HOLLE</name>
<dbReference type="InterPro" id="IPR058919">
    <property type="entry name" value="Pep3/Vps18_RING_C"/>
</dbReference>
<keyword evidence="14" id="KW-1185">Reference proteome</keyword>
<dbReference type="Pfam" id="PF05131">
    <property type="entry name" value="Pep3_Vps18"/>
    <property type="match status" value="1"/>
</dbReference>
<dbReference type="GO" id="GO:0030897">
    <property type="term" value="C:HOPS complex"/>
    <property type="evidence" value="ECO:0007669"/>
    <property type="project" value="TreeGrafter"/>
</dbReference>
<dbReference type="PANTHER" id="PTHR23323:SF26">
    <property type="entry name" value="VACUOLAR PROTEIN SORTING-ASSOCIATED PROTEIN 18 HOMOLOG"/>
    <property type="match status" value="1"/>
</dbReference>
<dbReference type="EMBL" id="JAIZAY010000004">
    <property type="protein sequence ID" value="KAJ8042892.1"/>
    <property type="molecule type" value="Genomic_DNA"/>
</dbReference>
<dbReference type="CDD" id="cd16462">
    <property type="entry name" value="RING-H2_Pep3p-like"/>
    <property type="match status" value="1"/>
</dbReference>
<evidence type="ECO:0000256" key="3">
    <source>
        <dbReference type="ARBA" id="ARBA00017338"/>
    </source>
</evidence>
<dbReference type="GO" id="GO:0030674">
    <property type="term" value="F:protein-macromolecule adaptor activity"/>
    <property type="evidence" value="ECO:0007669"/>
    <property type="project" value="TreeGrafter"/>
</dbReference>
<evidence type="ECO:0000256" key="6">
    <source>
        <dbReference type="ARBA" id="ARBA00022833"/>
    </source>
</evidence>
<protein>
    <recommendedName>
        <fullName evidence="3">Vacuolar protein sorting-associated protein 18 homolog</fullName>
    </recommendedName>
</protein>
<dbReference type="GO" id="GO:0007032">
    <property type="term" value="P:endosome organization"/>
    <property type="evidence" value="ECO:0007669"/>
    <property type="project" value="TreeGrafter"/>
</dbReference>
<dbReference type="GO" id="GO:0006886">
    <property type="term" value="P:intracellular protein transport"/>
    <property type="evidence" value="ECO:0007669"/>
    <property type="project" value="UniProtKB-UniRule"/>
</dbReference>
<dbReference type="PANTHER" id="PTHR23323">
    <property type="entry name" value="VACUOLAR PROTEIN SORTING-ASSOCIATED PROTEIN"/>
    <property type="match status" value="1"/>
</dbReference>
<feature type="coiled-coil region" evidence="9">
    <location>
        <begin position="822"/>
        <end position="856"/>
    </location>
</feature>
<dbReference type="GO" id="GO:0008270">
    <property type="term" value="F:zinc ion binding"/>
    <property type="evidence" value="ECO:0007669"/>
    <property type="project" value="UniProtKB-KW"/>
</dbReference>
<dbReference type="GO" id="GO:0048284">
    <property type="term" value="P:organelle fusion"/>
    <property type="evidence" value="ECO:0007669"/>
    <property type="project" value="TreeGrafter"/>
</dbReference>
<comment type="similarity">
    <text evidence="2">Belongs to the VPS18 family.</text>
</comment>
<dbReference type="AlphaFoldDB" id="A0A9Q1CDA4"/>
<keyword evidence="5" id="KW-0863">Zinc-finger</keyword>
<feature type="domain" description="Pep3/Vps18 RING C-terminal" evidence="12">
    <location>
        <begin position="864"/>
        <end position="965"/>
    </location>
</feature>
<accession>A0A9Q1CDA4</accession>
<evidence type="ECO:0000259" key="12">
    <source>
        <dbReference type="Pfam" id="PF26148"/>
    </source>
</evidence>
<keyword evidence="9" id="KW-0175">Coiled coil</keyword>
<evidence type="ECO:0000256" key="9">
    <source>
        <dbReference type="SAM" id="Coils"/>
    </source>
</evidence>
<keyword evidence="4" id="KW-0479">Metal-binding</keyword>
<dbReference type="GO" id="GO:0031902">
    <property type="term" value="C:late endosome membrane"/>
    <property type="evidence" value="ECO:0007669"/>
    <property type="project" value="UniProtKB-SubCell"/>
</dbReference>
<feature type="domain" description="Pep3/Vps18 beta-propeller" evidence="11">
    <location>
        <begin position="49"/>
        <end position="403"/>
    </location>
</feature>
<comment type="caution">
    <text evidence="13">The sequence shown here is derived from an EMBL/GenBank/DDBJ whole genome shotgun (WGS) entry which is preliminary data.</text>
</comment>
<dbReference type="GO" id="GO:0007040">
    <property type="term" value="P:lysosome organization"/>
    <property type="evidence" value="ECO:0007669"/>
    <property type="project" value="TreeGrafter"/>
</dbReference>
<evidence type="ECO:0000313" key="14">
    <source>
        <dbReference type="Proteomes" id="UP001152320"/>
    </source>
</evidence>
<evidence type="ECO:0000256" key="7">
    <source>
        <dbReference type="ARBA" id="ARBA00023136"/>
    </source>
</evidence>
<reference evidence="13" key="1">
    <citation type="submission" date="2021-10" db="EMBL/GenBank/DDBJ databases">
        <title>Tropical sea cucumber genome reveals ecological adaptation and Cuvierian tubules defense mechanism.</title>
        <authorList>
            <person name="Chen T."/>
        </authorList>
    </citation>
    <scope>NUCLEOTIDE SEQUENCE</scope>
    <source>
        <strain evidence="13">Nanhai2018</strain>
        <tissue evidence="13">Muscle</tissue>
    </source>
</reference>
<evidence type="ECO:0000256" key="2">
    <source>
        <dbReference type="ARBA" id="ARBA00010454"/>
    </source>
</evidence>
<dbReference type="GO" id="GO:0008333">
    <property type="term" value="P:endosome to lysosome transport"/>
    <property type="evidence" value="ECO:0007669"/>
    <property type="project" value="TreeGrafter"/>
</dbReference>
<dbReference type="InterPro" id="IPR000547">
    <property type="entry name" value="Clathrin_H-chain/VPS_repeat"/>
</dbReference>
<evidence type="ECO:0000256" key="10">
    <source>
        <dbReference type="SAM" id="MobiDB-lite"/>
    </source>
</evidence>
<comment type="subcellular location">
    <subcellularLocation>
        <location evidence="1">Late endosome membrane</location>
        <topology evidence="1">Peripheral membrane protein</topology>
        <orientation evidence="1">Cytoplasmic side</orientation>
    </subcellularLocation>
</comment>
<dbReference type="Pfam" id="PF26148">
    <property type="entry name" value="VPS18_RING_C"/>
    <property type="match status" value="1"/>
</dbReference>